<feature type="region of interest" description="Disordered" evidence="1">
    <location>
        <begin position="1"/>
        <end position="48"/>
    </location>
</feature>
<name>T1K6Q6_TETUR</name>
<dbReference type="EnsemblMetazoa" id="tetur06g01350.1">
    <property type="protein sequence ID" value="tetur06g01350.1"/>
    <property type="gene ID" value="tetur06g01350"/>
</dbReference>
<dbReference type="EMBL" id="CAEY01001794">
    <property type="status" value="NOT_ANNOTATED_CDS"/>
    <property type="molecule type" value="Genomic_DNA"/>
</dbReference>
<feature type="compositionally biased region" description="Polar residues" evidence="1">
    <location>
        <begin position="102"/>
        <end position="123"/>
    </location>
</feature>
<sequence>MGGGGGGIKKGESSSSSGNNNTTTTPNALSDDSGVEYSRTTTGTGHDDDELLCLLNQITKFSDSIKQTLTQPNSNIHSPLNPRTGHPMIPGENGSMVYGLTGNTSSTASSTLRQSVTSTSNTKGIRYPHPPSTRKTLPSSPVNQSRMADCPDPASAPQSFSALLFESNVDHFLANLDFMPEPVRASEYYYPPSMPISPPPHHHLNHHLQHVKSHPVPASHLLTETLHHQHEQPEQQ</sequence>
<accession>T1K6Q6</accession>
<organism evidence="2 3">
    <name type="scientific">Tetranychus urticae</name>
    <name type="common">Two-spotted spider mite</name>
    <dbReference type="NCBI Taxonomy" id="32264"/>
    <lineage>
        <taxon>Eukaryota</taxon>
        <taxon>Metazoa</taxon>
        <taxon>Ecdysozoa</taxon>
        <taxon>Arthropoda</taxon>
        <taxon>Chelicerata</taxon>
        <taxon>Arachnida</taxon>
        <taxon>Acari</taxon>
        <taxon>Acariformes</taxon>
        <taxon>Trombidiformes</taxon>
        <taxon>Prostigmata</taxon>
        <taxon>Eleutherengona</taxon>
        <taxon>Raphignathae</taxon>
        <taxon>Tetranychoidea</taxon>
        <taxon>Tetranychidae</taxon>
        <taxon>Tetranychus</taxon>
    </lineage>
</organism>
<dbReference type="AlphaFoldDB" id="T1K6Q6"/>
<keyword evidence="3" id="KW-1185">Reference proteome</keyword>
<reference evidence="3" key="1">
    <citation type="submission" date="2011-08" db="EMBL/GenBank/DDBJ databases">
        <authorList>
            <person name="Rombauts S."/>
        </authorList>
    </citation>
    <scope>NUCLEOTIDE SEQUENCE</scope>
    <source>
        <strain evidence="3">London</strain>
    </source>
</reference>
<dbReference type="Proteomes" id="UP000015104">
    <property type="component" value="Unassembled WGS sequence"/>
</dbReference>
<dbReference type="HOGENOM" id="CLU_1176761_0_0_1"/>
<protein>
    <submittedName>
        <fullName evidence="2">Uncharacterized protein</fullName>
    </submittedName>
</protein>
<reference evidence="2" key="2">
    <citation type="submission" date="2015-06" db="UniProtKB">
        <authorList>
            <consortium name="EnsemblMetazoa"/>
        </authorList>
    </citation>
    <scope>IDENTIFICATION</scope>
</reference>
<feature type="compositionally biased region" description="Polar residues" evidence="1">
    <location>
        <begin position="19"/>
        <end position="30"/>
    </location>
</feature>
<feature type="compositionally biased region" description="Polar residues" evidence="1">
    <location>
        <begin position="133"/>
        <end position="146"/>
    </location>
</feature>
<evidence type="ECO:0000256" key="1">
    <source>
        <dbReference type="SAM" id="MobiDB-lite"/>
    </source>
</evidence>
<evidence type="ECO:0000313" key="2">
    <source>
        <dbReference type="EnsemblMetazoa" id="tetur06g01350.1"/>
    </source>
</evidence>
<feature type="region of interest" description="Disordered" evidence="1">
    <location>
        <begin position="102"/>
        <end position="156"/>
    </location>
</feature>
<evidence type="ECO:0000313" key="3">
    <source>
        <dbReference type="Proteomes" id="UP000015104"/>
    </source>
</evidence>
<proteinExistence type="predicted"/>